<name>A0A6N3AWC9_CLOBU</name>
<dbReference type="AlphaFoldDB" id="A0A6N3AWC9"/>
<sequence>MELYAHIRNRMINVLNKIDKLSKEAQEIVNLEIELNKKLDKLRTKK</sequence>
<accession>A0A6N3AWC9</accession>
<organism evidence="1">
    <name type="scientific">Clostridium butyricum</name>
    <dbReference type="NCBI Taxonomy" id="1492"/>
    <lineage>
        <taxon>Bacteria</taxon>
        <taxon>Bacillati</taxon>
        <taxon>Bacillota</taxon>
        <taxon>Clostridia</taxon>
        <taxon>Eubacteriales</taxon>
        <taxon>Clostridiaceae</taxon>
        <taxon>Clostridium</taxon>
    </lineage>
</organism>
<dbReference type="EMBL" id="CACRTU010000010">
    <property type="protein sequence ID" value="VYT94897.1"/>
    <property type="molecule type" value="Genomic_DNA"/>
</dbReference>
<dbReference type="RefSeq" id="WP_002582909.1">
    <property type="nucleotide sequence ID" value="NZ_CACRTU010000010.1"/>
</dbReference>
<proteinExistence type="predicted"/>
<evidence type="ECO:0000313" key="1">
    <source>
        <dbReference type="EMBL" id="VYT94897.1"/>
    </source>
</evidence>
<gene>
    <name evidence="1" type="ORF">CBLFYP62_01140</name>
</gene>
<protein>
    <submittedName>
        <fullName evidence="1">Uncharacterized protein</fullName>
    </submittedName>
</protein>
<reference evidence="1" key="1">
    <citation type="submission" date="2019-11" db="EMBL/GenBank/DDBJ databases">
        <authorList>
            <person name="Feng L."/>
        </authorList>
    </citation>
    <scope>NUCLEOTIDE SEQUENCE</scope>
    <source>
        <strain evidence="1">CButyricumLFYP62</strain>
    </source>
</reference>